<dbReference type="EMBL" id="RHFK02000017">
    <property type="protein sequence ID" value="TWW61664.1"/>
    <property type="molecule type" value="Genomic_DNA"/>
</dbReference>
<evidence type="ECO:0000313" key="3">
    <source>
        <dbReference type="Proteomes" id="UP000324091"/>
    </source>
</evidence>
<reference evidence="2 3" key="1">
    <citation type="submission" date="2019-04" db="EMBL/GenBank/DDBJ databases">
        <title>Chromosome genome assembly for Takifugu flavidus.</title>
        <authorList>
            <person name="Xiao S."/>
        </authorList>
    </citation>
    <scope>NUCLEOTIDE SEQUENCE [LARGE SCALE GENOMIC DNA]</scope>
    <source>
        <strain evidence="2">HTHZ2018</strain>
        <tissue evidence="2">Muscle</tissue>
    </source>
</reference>
<gene>
    <name evidence="2" type="ORF">D4764_04G0003110</name>
</gene>
<accession>A0A5C6N279</accession>
<feature type="compositionally biased region" description="Basic and acidic residues" evidence="1">
    <location>
        <begin position="38"/>
        <end position="54"/>
    </location>
</feature>
<sequence length="99" mass="11081">MADPTTSVRQLFMSDQDCLDTAWGSILDDEGLRKRQPVKIEPEMNGKDLLEREAVPSGPGNGSELSAITSFLLKSQQDDRKGRLAADVPDWKERNYENT</sequence>
<feature type="compositionally biased region" description="Basic and acidic residues" evidence="1">
    <location>
        <begin position="76"/>
        <end position="99"/>
    </location>
</feature>
<organism evidence="2 3">
    <name type="scientific">Takifugu flavidus</name>
    <name type="common">sansaifugu</name>
    <dbReference type="NCBI Taxonomy" id="433684"/>
    <lineage>
        <taxon>Eukaryota</taxon>
        <taxon>Metazoa</taxon>
        <taxon>Chordata</taxon>
        <taxon>Craniata</taxon>
        <taxon>Vertebrata</taxon>
        <taxon>Euteleostomi</taxon>
        <taxon>Actinopterygii</taxon>
        <taxon>Neopterygii</taxon>
        <taxon>Teleostei</taxon>
        <taxon>Neoteleostei</taxon>
        <taxon>Acanthomorphata</taxon>
        <taxon>Eupercaria</taxon>
        <taxon>Tetraodontiformes</taxon>
        <taxon>Tetradontoidea</taxon>
        <taxon>Tetraodontidae</taxon>
        <taxon>Takifugu</taxon>
    </lineage>
</organism>
<comment type="caution">
    <text evidence="2">The sequence shown here is derived from an EMBL/GenBank/DDBJ whole genome shotgun (WGS) entry which is preliminary data.</text>
</comment>
<keyword evidence="3" id="KW-1185">Reference proteome</keyword>
<dbReference type="AlphaFoldDB" id="A0A5C6N279"/>
<protein>
    <submittedName>
        <fullName evidence="2">Uncharacterized protein</fullName>
    </submittedName>
</protein>
<proteinExistence type="predicted"/>
<dbReference type="Proteomes" id="UP000324091">
    <property type="component" value="Chromosome 4"/>
</dbReference>
<evidence type="ECO:0000256" key="1">
    <source>
        <dbReference type="SAM" id="MobiDB-lite"/>
    </source>
</evidence>
<feature type="compositionally biased region" description="Polar residues" evidence="1">
    <location>
        <begin position="63"/>
        <end position="75"/>
    </location>
</feature>
<name>A0A5C6N279_9TELE</name>
<feature type="region of interest" description="Disordered" evidence="1">
    <location>
        <begin position="38"/>
        <end position="99"/>
    </location>
</feature>
<evidence type="ECO:0000313" key="2">
    <source>
        <dbReference type="EMBL" id="TWW61664.1"/>
    </source>
</evidence>